<dbReference type="EMBL" id="CP137539">
    <property type="protein sequence ID" value="WOP57167.1"/>
    <property type="molecule type" value="Genomic_DNA"/>
</dbReference>
<proteinExistence type="predicted"/>
<evidence type="ECO:0000313" key="2">
    <source>
        <dbReference type="Proteomes" id="UP001304429"/>
    </source>
</evidence>
<gene>
    <name evidence="1" type="ORF">R5577_02990</name>
</gene>
<accession>A0AAX4FKK7</accession>
<sequence length="158" mass="17136">MQLLAGQIKKSCTGDQLTNAYYCFYYKSRQGSDTGTIICGKHAAEHFLQLIGHAKLTMFNPLVSQGGTGGTGTNGTSQGAHKTWDAAAKQLHDSINFLVVCWSSPPGPALFDIKSRLEKFSDRPPLPSQVKAINTIIGKDVKKRTLSQMIGELAKKIP</sequence>
<dbReference type="RefSeq" id="WP_317720425.1">
    <property type="nucleotide sequence ID" value="NZ_CP137539.1"/>
</dbReference>
<protein>
    <submittedName>
        <fullName evidence="1">Uncharacterized protein</fullName>
    </submittedName>
</protein>
<dbReference type="Proteomes" id="UP001304429">
    <property type="component" value="Chromosome"/>
</dbReference>
<reference evidence="1" key="1">
    <citation type="submission" date="2023-10" db="EMBL/GenBank/DDBJ databases">
        <title>Comparative Genomic Analysis of Tomato Bacterial Spot Xanthomonads Reveals A New Lineage of Xanthomonas euvesicatoria.</title>
        <authorList>
            <person name="Huang C.-J."/>
            <person name="Wu T.-L."/>
            <person name="Wu Y.-L."/>
            <person name="Wang R.-S."/>
            <person name="Lin Y.-C."/>
        </authorList>
    </citation>
    <scope>NUCLEOTIDE SEQUENCE</scope>
    <source>
        <strain evidence="1">T0319-01</strain>
    </source>
</reference>
<dbReference type="AlphaFoldDB" id="A0AAX4FKK7"/>
<name>A0AAX4FKK7_XANEU</name>
<organism evidence="1 2">
    <name type="scientific">Xanthomonas euvesicatoria</name>
    <dbReference type="NCBI Taxonomy" id="456327"/>
    <lineage>
        <taxon>Bacteria</taxon>
        <taxon>Pseudomonadati</taxon>
        <taxon>Pseudomonadota</taxon>
        <taxon>Gammaproteobacteria</taxon>
        <taxon>Lysobacterales</taxon>
        <taxon>Lysobacteraceae</taxon>
        <taxon>Xanthomonas</taxon>
    </lineage>
</organism>
<evidence type="ECO:0000313" key="1">
    <source>
        <dbReference type="EMBL" id="WOP57167.1"/>
    </source>
</evidence>